<feature type="compositionally biased region" description="Basic and acidic residues" evidence="1">
    <location>
        <begin position="9"/>
        <end position="20"/>
    </location>
</feature>
<reference evidence="2" key="2">
    <citation type="submission" date="2023-06" db="EMBL/GenBank/DDBJ databases">
        <authorList>
            <person name="Ma L."/>
            <person name="Liu K.-W."/>
            <person name="Li Z."/>
            <person name="Hsiao Y.-Y."/>
            <person name="Qi Y."/>
            <person name="Fu T."/>
            <person name="Tang G."/>
            <person name="Zhang D."/>
            <person name="Sun W.-H."/>
            <person name="Liu D.-K."/>
            <person name="Li Y."/>
            <person name="Chen G.-Z."/>
            <person name="Liu X.-D."/>
            <person name="Liao X.-Y."/>
            <person name="Jiang Y.-T."/>
            <person name="Yu X."/>
            <person name="Hao Y."/>
            <person name="Huang J."/>
            <person name="Zhao X.-W."/>
            <person name="Ke S."/>
            <person name="Chen Y.-Y."/>
            <person name="Wu W.-L."/>
            <person name="Hsu J.-L."/>
            <person name="Lin Y.-F."/>
            <person name="Huang M.-D."/>
            <person name="Li C.-Y."/>
            <person name="Huang L."/>
            <person name="Wang Z.-W."/>
            <person name="Zhao X."/>
            <person name="Zhong W.-Y."/>
            <person name="Peng D.-H."/>
            <person name="Ahmad S."/>
            <person name="Lan S."/>
            <person name="Zhang J.-S."/>
            <person name="Tsai W.-C."/>
            <person name="Van De Peer Y."/>
            <person name="Liu Z.-J."/>
        </authorList>
    </citation>
    <scope>NUCLEOTIDE SEQUENCE</scope>
    <source>
        <strain evidence="2">CP</strain>
        <tissue evidence="2">Leaves</tissue>
    </source>
</reference>
<accession>A0AAV9DE98</accession>
<evidence type="ECO:0000256" key="1">
    <source>
        <dbReference type="SAM" id="MobiDB-lite"/>
    </source>
</evidence>
<keyword evidence="3" id="KW-1185">Reference proteome</keyword>
<gene>
    <name evidence="2" type="primary">CYP72A1</name>
    <name evidence="2" type="ORF">QJS10_CPB14g00501</name>
</gene>
<proteinExistence type="predicted"/>
<organism evidence="2 3">
    <name type="scientific">Acorus calamus</name>
    <name type="common">Sweet flag</name>
    <dbReference type="NCBI Taxonomy" id="4465"/>
    <lineage>
        <taxon>Eukaryota</taxon>
        <taxon>Viridiplantae</taxon>
        <taxon>Streptophyta</taxon>
        <taxon>Embryophyta</taxon>
        <taxon>Tracheophyta</taxon>
        <taxon>Spermatophyta</taxon>
        <taxon>Magnoliopsida</taxon>
        <taxon>Liliopsida</taxon>
        <taxon>Acoraceae</taxon>
        <taxon>Acorus</taxon>
    </lineage>
</organism>
<dbReference type="Proteomes" id="UP001180020">
    <property type="component" value="Unassembled WGS sequence"/>
</dbReference>
<evidence type="ECO:0000313" key="3">
    <source>
        <dbReference type="Proteomes" id="UP001180020"/>
    </source>
</evidence>
<evidence type="ECO:0000313" key="2">
    <source>
        <dbReference type="EMBL" id="KAK1299344.1"/>
    </source>
</evidence>
<dbReference type="AlphaFoldDB" id="A0AAV9DE98"/>
<protein>
    <submittedName>
        <fullName evidence="2">Secologanin synthase</fullName>
    </submittedName>
</protein>
<comment type="caution">
    <text evidence="2">The sequence shown here is derived from an EMBL/GenBank/DDBJ whole genome shotgun (WGS) entry which is preliminary data.</text>
</comment>
<dbReference type="EMBL" id="JAUJYO010000014">
    <property type="protein sequence ID" value="KAK1299344.1"/>
    <property type="molecule type" value="Genomic_DNA"/>
</dbReference>
<reference evidence="2" key="1">
    <citation type="journal article" date="2023" name="Nat. Commun.">
        <title>Diploid and tetraploid genomes of Acorus and the evolution of monocots.</title>
        <authorList>
            <person name="Ma L."/>
            <person name="Liu K.W."/>
            <person name="Li Z."/>
            <person name="Hsiao Y.Y."/>
            <person name="Qi Y."/>
            <person name="Fu T."/>
            <person name="Tang G.D."/>
            <person name="Zhang D."/>
            <person name="Sun W.H."/>
            <person name="Liu D.K."/>
            <person name="Li Y."/>
            <person name="Chen G.Z."/>
            <person name="Liu X.D."/>
            <person name="Liao X.Y."/>
            <person name="Jiang Y.T."/>
            <person name="Yu X."/>
            <person name="Hao Y."/>
            <person name="Huang J."/>
            <person name="Zhao X.W."/>
            <person name="Ke S."/>
            <person name="Chen Y.Y."/>
            <person name="Wu W.L."/>
            <person name="Hsu J.L."/>
            <person name="Lin Y.F."/>
            <person name="Huang M.D."/>
            <person name="Li C.Y."/>
            <person name="Huang L."/>
            <person name="Wang Z.W."/>
            <person name="Zhao X."/>
            <person name="Zhong W.Y."/>
            <person name="Peng D.H."/>
            <person name="Ahmad S."/>
            <person name="Lan S."/>
            <person name="Zhang J.S."/>
            <person name="Tsai W.C."/>
            <person name="Van de Peer Y."/>
            <person name="Liu Z.J."/>
        </authorList>
    </citation>
    <scope>NUCLEOTIDE SEQUENCE</scope>
    <source>
        <strain evidence="2">CP</strain>
    </source>
</reference>
<sequence>MSEENEGPQPKKLERLLKDQGMKGSPYKFLMGDLRDNARLMREARSRSIPLTHDIVPRVTPLFDQLVKTHDDEMRMK</sequence>
<name>A0AAV9DE98_ACOCL</name>
<feature type="region of interest" description="Disordered" evidence="1">
    <location>
        <begin position="1"/>
        <end position="20"/>
    </location>
</feature>